<name>A0A6J4IN13_9ACTN</name>
<accession>A0A6J4IN13</accession>
<dbReference type="EMBL" id="CADCTF010000122">
    <property type="protein sequence ID" value="CAA9257488.1"/>
    <property type="molecule type" value="Genomic_DNA"/>
</dbReference>
<feature type="compositionally biased region" description="Basic residues" evidence="1">
    <location>
        <begin position="46"/>
        <end position="58"/>
    </location>
</feature>
<feature type="region of interest" description="Disordered" evidence="1">
    <location>
        <begin position="1"/>
        <end position="79"/>
    </location>
</feature>
<evidence type="ECO:0000313" key="2">
    <source>
        <dbReference type="EMBL" id="CAA9257488.1"/>
    </source>
</evidence>
<organism evidence="2">
    <name type="scientific">uncultured Acidimicrobiales bacterium</name>
    <dbReference type="NCBI Taxonomy" id="310071"/>
    <lineage>
        <taxon>Bacteria</taxon>
        <taxon>Bacillati</taxon>
        <taxon>Actinomycetota</taxon>
        <taxon>Acidimicrobiia</taxon>
        <taxon>Acidimicrobiales</taxon>
        <taxon>environmental samples</taxon>
    </lineage>
</organism>
<sequence length="79" mass="8726">DQRQGSPHLPGGADPAARPRPTGPRVRRRAEHPTGEDRGGGGVGRLRARRRRRSRRPRSGVAADERRPGRPAVRSPREL</sequence>
<feature type="compositionally biased region" description="Low complexity" evidence="1">
    <location>
        <begin position="10"/>
        <end position="24"/>
    </location>
</feature>
<dbReference type="AlphaFoldDB" id="A0A6J4IN13"/>
<protein>
    <submittedName>
        <fullName evidence="2">Uncharacterized protein</fullName>
    </submittedName>
</protein>
<feature type="non-terminal residue" evidence="2">
    <location>
        <position position="1"/>
    </location>
</feature>
<gene>
    <name evidence="2" type="ORF">AVDCRST_MAG50-2684</name>
</gene>
<feature type="non-terminal residue" evidence="2">
    <location>
        <position position="79"/>
    </location>
</feature>
<reference evidence="2" key="1">
    <citation type="submission" date="2020-02" db="EMBL/GenBank/DDBJ databases">
        <authorList>
            <person name="Meier V. D."/>
        </authorList>
    </citation>
    <scope>NUCLEOTIDE SEQUENCE</scope>
    <source>
        <strain evidence="2">AVDCRST_MAG50</strain>
    </source>
</reference>
<proteinExistence type="predicted"/>
<evidence type="ECO:0000256" key="1">
    <source>
        <dbReference type="SAM" id="MobiDB-lite"/>
    </source>
</evidence>